<dbReference type="Gene3D" id="3.40.50.620">
    <property type="entry name" value="HUPs"/>
    <property type="match status" value="1"/>
</dbReference>
<feature type="domain" description="Asparagine synthetase" evidence="1">
    <location>
        <begin position="210"/>
        <end position="328"/>
    </location>
</feature>
<dbReference type="Pfam" id="PF00733">
    <property type="entry name" value="Asn_synthase"/>
    <property type="match status" value="2"/>
</dbReference>
<dbReference type="Proteomes" id="UP001601976">
    <property type="component" value="Unassembled WGS sequence"/>
</dbReference>
<dbReference type="CDD" id="cd01991">
    <property type="entry name" value="Asn_synthase_B_C"/>
    <property type="match status" value="1"/>
</dbReference>
<evidence type="ECO:0000259" key="1">
    <source>
        <dbReference type="Pfam" id="PF00733"/>
    </source>
</evidence>
<evidence type="ECO:0000313" key="3">
    <source>
        <dbReference type="Proteomes" id="UP001601976"/>
    </source>
</evidence>
<dbReference type="SUPFAM" id="SSF52402">
    <property type="entry name" value="Adenine nucleotide alpha hydrolases-like"/>
    <property type="match status" value="1"/>
</dbReference>
<dbReference type="InterPro" id="IPR001962">
    <property type="entry name" value="Asn_synthase"/>
</dbReference>
<feature type="domain" description="Asparagine synthetase" evidence="1">
    <location>
        <begin position="349"/>
        <end position="457"/>
    </location>
</feature>
<keyword evidence="3" id="KW-1185">Reference proteome</keyword>
<proteinExistence type="predicted"/>
<dbReference type="RefSeq" id="WP_355718551.1">
    <property type="nucleotide sequence ID" value="NZ_JBEXNP010000006.1"/>
</dbReference>
<sequence>MAASTWVVVANCKIPELEGISTRLDVDRFHLYHQGLELPTSVLPSFDVDVRTMRAAASDHLPHSAPRMAHTSIRLDEDVVAVATSAFNEDPVYTASGRLNGRFAYFTDLFLAPLILPSLGLPVVQRHVAATPVEDETLIEHVRRVSYNTVQETRRTSRGWVTRTVHGDDPLNRYWRPTRHNPMRAGNDQLHALRQVIGDYAAASPHTAFTTLLSGGIDSGAVTFLAAELGLPVVACSVGSPWGNEFEGARQLAGLAGVELVEAELSEDAFVRAIPDTVRWLGGIAPEVVEVALTATAVHRDDVLPPDRALLTGYGSDLINAGLYSPYDSDKELIAQVLEAVHRTRFTEELNSRSALAHGRPVFHPFWEWPVMKVALETAPGCKVREGREKFHLRTAFNASVPYEVAWRQKIAVHHGGGLQSGVARRLAADTGHDDRRRVYHHCFALLLERAADGHLDDWESEDVYERAAHAAKATL</sequence>
<reference evidence="2 3" key="1">
    <citation type="submission" date="2024-10" db="EMBL/GenBank/DDBJ databases">
        <title>The Natural Products Discovery Center: Release of the First 8490 Sequenced Strains for Exploring Actinobacteria Biosynthetic Diversity.</title>
        <authorList>
            <person name="Kalkreuter E."/>
            <person name="Kautsar S.A."/>
            <person name="Yang D."/>
            <person name="Bader C.D."/>
            <person name="Teijaro C.N."/>
            <person name="Fluegel L."/>
            <person name="Davis C.M."/>
            <person name="Simpson J.R."/>
            <person name="Lauterbach L."/>
            <person name="Steele A.D."/>
            <person name="Gui C."/>
            <person name="Meng S."/>
            <person name="Li G."/>
            <person name="Viehrig K."/>
            <person name="Ye F."/>
            <person name="Su P."/>
            <person name="Kiefer A.F."/>
            <person name="Nichols A."/>
            <person name="Cepeda A.J."/>
            <person name="Yan W."/>
            <person name="Fan B."/>
            <person name="Jiang Y."/>
            <person name="Adhikari A."/>
            <person name="Zheng C.-J."/>
            <person name="Schuster L."/>
            <person name="Cowan T.M."/>
            <person name="Smanski M.J."/>
            <person name="Chevrette M.G."/>
            <person name="De Carvalho L.P.S."/>
            <person name="Shen B."/>
        </authorList>
    </citation>
    <scope>NUCLEOTIDE SEQUENCE [LARGE SCALE GENOMIC DNA]</scope>
    <source>
        <strain evidence="2 3">NPDC003029</strain>
    </source>
</reference>
<organism evidence="2 3">
    <name type="scientific">Streptomyces flavidovirens</name>
    <dbReference type="NCBI Taxonomy" id="67298"/>
    <lineage>
        <taxon>Bacteria</taxon>
        <taxon>Bacillati</taxon>
        <taxon>Actinomycetota</taxon>
        <taxon>Actinomycetes</taxon>
        <taxon>Kitasatosporales</taxon>
        <taxon>Streptomycetaceae</taxon>
        <taxon>Streptomyces</taxon>
    </lineage>
</organism>
<dbReference type="InterPro" id="IPR014729">
    <property type="entry name" value="Rossmann-like_a/b/a_fold"/>
</dbReference>
<accession>A0ABW6RGA9</accession>
<dbReference type="EMBL" id="JBIAPK010000005">
    <property type="protein sequence ID" value="MFF3340561.1"/>
    <property type="molecule type" value="Genomic_DNA"/>
</dbReference>
<gene>
    <name evidence="2" type="ORF">ACFYWW_17765</name>
</gene>
<name>A0ABW6RGA9_9ACTN</name>
<comment type="caution">
    <text evidence="2">The sequence shown here is derived from an EMBL/GenBank/DDBJ whole genome shotgun (WGS) entry which is preliminary data.</text>
</comment>
<protein>
    <submittedName>
        <fullName evidence="2">Asparagine synthase-related protein</fullName>
    </submittedName>
</protein>
<evidence type="ECO:0000313" key="2">
    <source>
        <dbReference type="EMBL" id="MFF3340561.1"/>
    </source>
</evidence>